<sequence length="374" mass="39099">MKKTHIGGLGLAALAAGLAALPAAAQTLEDRVAALEARQAQPAGLTTPTGFTLNFYGYVKGDLIYDNSHDLGIHSGGIAGITAASTEDSASRAHAYQSRIGIRGAQSTDMGELKFNLEGDFLGGGGGTFRLRHAFGELNGLLAGQTWSLFTPVGELPAFIDANGQTGAPAYRVGQVRYTAEFGDTSAALSLEEDNSALKDRVAIAAAVTQKFAQGSVKLAAISRSLEHPVNGVESSWGATISANAKLWQGGLIQASYTQGDGISSLLPAWSATYAPELDANGQAIGAKGYGIALSHAITPQFEIGAGYGVNDYDDHAGAAADGTDKLSAVHLNVKYKPVKPVTLGLEYIRAERRQFDGARFDNDRIQFAAQYSF</sequence>
<accession>A0A3D9XKN8</accession>
<proteinExistence type="predicted"/>
<dbReference type="EMBL" id="QTUJ01000001">
    <property type="protein sequence ID" value="REF71986.1"/>
    <property type="molecule type" value="Genomic_DNA"/>
</dbReference>
<feature type="chain" id="PRO_5036337249" evidence="1">
    <location>
        <begin position="26"/>
        <end position="374"/>
    </location>
</feature>
<comment type="caution">
    <text evidence="2">The sequence shown here is derived from an EMBL/GenBank/DDBJ whole genome shotgun (WGS) entry which is preliminary data.</text>
</comment>
<dbReference type="AlphaFoldDB" id="A0A3D9XKN8"/>
<dbReference type="EMBL" id="QTUJ01000003">
    <property type="protein sequence ID" value="REF68702.1"/>
    <property type="molecule type" value="Genomic_DNA"/>
</dbReference>
<dbReference type="Pfam" id="PF19577">
    <property type="entry name" value="DcaP"/>
    <property type="match status" value="1"/>
</dbReference>
<dbReference type="RefSeq" id="WP_072464234.1">
    <property type="nucleotide sequence ID" value="NZ_CP038196.1"/>
</dbReference>
<dbReference type="InterPro" id="IPR023614">
    <property type="entry name" value="Porin_dom_sf"/>
</dbReference>
<evidence type="ECO:0000256" key="1">
    <source>
        <dbReference type="SAM" id="SignalP"/>
    </source>
</evidence>
<name>A0A3D9XKN8_PARVE</name>
<evidence type="ECO:0000313" key="2">
    <source>
        <dbReference type="EMBL" id="REF68702.1"/>
    </source>
</evidence>
<feature type="signal peptide" evidence="1">
    <location>
        <begin position="1"/>
        <end position="25"/>
    </location>
</feature>
<dbReference type="SUPFAM" id="SSF56935">
    <property type="entry name" value="Porins"/>
    <property type="match status" value="1"/>
</dbReference>
<organism evidence="2 4">
    <name type="scientific">Paracoccus versutus</name>
    <name type="common">Thiobacillus versutus</name>
    <dbReference type="NCBI Taxonomy" id="34007"/>
    <lineage>
        <taxon>Bacteria</taxon>
        <taxon>Pseudomonadati</taxon>
        <taxon>Pseudomonadota</taxon>
        <taxon>Alphaproteobacteria</taxon>
        <taxon>Rhodobacterales</taxon>
        <taxon>Paracoccaceae</taxon>
        <taxon>Paracoccus</taxon>
    </lineage>
</organism>
<dbReference type="Proteomes" id="UP000256941">
    <property type="component" value="Unassembled WGS sequence"/>
</dbReference>
<dbReference type="Gene3D" id="2.40.160.10">
    <property type="entry name" value="Porin"/>
    <property type="match status" value="1"/>
</dbReference>
<keyword evidence="1" id="KW-0732">Signal</keyword>
<dbReference type="InterPro" id="IPR045748">
    <property type="entry name" value="DcaP"/>
</dbReference>
<protein>
    <submittedName>
        <fullName evidence="2">Porin-like protein</fullName>
    </submittedName>
</protein>
<evidence type="ECO:0000313" key="3">
    <source>
        <dbReference type="EMBL" id="REF71986.1"/>
    </source>
</evidence>
<gene>
    <name evidence="3" type="ORF">BDD41_0450</name>
    <name evidence="2" type="ORF">BDD41_3771</name>
</gene>
<reference evidence="2 4" key="1">
    <citation type="submission" date="2018-08" db="EMBL/GenBank/DDBJ databases">
        <title>Genomic Encyclopedia of Archaeal and Bacterial Type Strains, Phase II (KMG-II): from individual species to whole genera.</title>
        <authorList>
            <person name="Goeker M."/>
        </authorList>
    </citation>
    <scope>NUCLEOTIDE SEQUENCE [LARGE SCALE GENOMIC DNA]</scope>
    <source>
        <strain evidence="2 4">DSM 17099</strain>
    </source>
</reference>
<evidence type="ECO:0000313" key="4">
    <source>
        <dbReference type="Proteomes" id="UP000256941"/>
    </source>
</evidence>